<proteinExistence type="predicted"/>
<feature type="compositionally biased region" description="Low complexity" evidence="1">
    <location>
        <begin position="651"/>
        <end position="676"/>
    </location>
</feature>
<feature type="compositionally biased region" description="Low complexity" evidence="1">
    <location>
        <begin position="71"/>
        <end position="88"/>
    </location>
</feature>
<feature type="compositionally biased region" description="Acidic residues" evidence="1">
    <location>
        <begin position="560"/>
        <end position="575"/>
    </location>
</feature>
<dbReference type="OrthoDB" id="3801602at2759"/>
<feature type="region of interest" description="Disordered" evidence="1">
    <location>
        <begin position="425"/>
        <end position="518"/>
    </location>
</feature>
<accession>A0A6A6ZLW8</accession>
<feature type="compositionally biased region" description="Polar residues" evidence="1">
    <location>
        <begin position="630"/>
        <end position="641"/>
    </location>
</feature>
<sequence>MAQPLPPNIPPELVPKWRALRHQHQQQIDDFQHTVTADRKEFERRVEASKESLLARHLAEESQLWSKHNGKASTNAKSAASTNSPAANRTPGRVRTAATPAANPSTPKGRQAQRTPATPTKASQSSRIPPAPSKPRDHSRQAPVAVIDLCSDDEDDLPLARRRGVQRSAAKETTAQNSTPQVLAEEDSDDCMIVDQPSPVAQNNNAAFSIPTASLSLFGGFAKNQTPTPNLFTVKSENQRGTPEPSNLFFASSAPSTEKEFNGLPSPMPAPAPSYLSRASTAAPQLGKPSASSRLTPMPSSYVFATLNGVGLGTPLSPHHERASPFYQSDRGFSIRPEDVQQRASSAIPGASRFSPPVTKSLVSDKRPEIPLSSLRQQQHDRSAILQEPTVLPQNQTLFALEQQKQNGGFVNNVIRNERGQSLTPALSKVLGSNDGGGDDDMEMEDASSPFQDVTPPNKGQAPKSPGSARALPAKTQQQHLPTPPPSHVSFVSEPTSFKKPSVPASATPAGTRHIHAGTADFRASSLTLQAATQHGQRSHSITSVRTVGTESRKRPQEFELSDGEDSQDDYEPSEPDSPSVEKSARKATKTKEVPVTKKSRALDGTAISKPQPRVERVKGKNGFGFKYAPTQTPKTPTSASWREPTSLMFSSPAVSSPKSPSIRVPAPKLKAPAAKKGGKKFIPQPGKRRAAVAAEGRIHGYFEAAAEFNTECAIEDDVEEARLPDEMRRLSMTPSPPNSQLAAEFGEVSTNSEDGESEPTESVDMLVNPELTSASSNKAGVKDNAYNWTAGTHTRAGGDRNATKYQATVADVDDDSDLDISEYTFVNGVIVRKDQIGELGLMLATQTMTSRAIKAGRPGREKLRVAASRSLGYWARLRGEGGCSMS</sequence>
<reference evidence="2" key="1">
    <citation type="journal article" date="2020" name="Stud. Mycol.">
        <title>101 Dothideomycetes genomes: a test case for predicting lifestyles and emergence of pathogens.</title>
        <authorList>
            <person name="Haridas S."/>
            <person name="Albert R."/>
            <person name="Binder M."/>
            <person name="Bloem J."/>
            <person name="Labutti K."/>
            <person name="Salamov A."/>
            <person name="Andreopoulos B."/>
            <person name="Baker S."/>
            <person name="Barry K."/>
            <person name="Bills G."/>
            <person name="Bluhm B."/>
            <person name="Cannon C."/>
            <person name="Castanera R."/>
            <person name="Culley D."/>
            <person name="Daum C."/>
            <person name="Ezra D."/>
            <person name="Gonzalez J."/>
            <person name="Henrissat B."/>
            <person name="Kuo A."/>
            <person name="Liang C."/>
            <person name="Lipzen A."/>
            <person name="Lutzoni F."/>
            <person name="Magnuson J."/>
            <person name="Mondo S."/>
            <person name="Nolan M."/>
            <person name="Ohm R."/>
            <person name="Pangilinan J."/>
            <person name="Park H.-J."/>
            <person name="Ramirez L."/>
            <person name="Alfaro M."/>
            <person name="Sun H."/>
            <person name="Tritt A."/>
            <person name="Yoshinaga Y."/>
            <person name="Zwiers L.-H."/>
            <person name="Turgeon B."/>
            <person name="Goodwin S."/>
            <person name="Spatafora J."/>
            <person name="Crous P."/>
            <person name="Grigoriev I."/>
        </authorList>
    </citation>
    <scope>NUCLEOTIDE SEQUENCE</scope>
    <source>
        <strain evidence="2">CBS 113818</strain>
    </source>
</reference>
<dbReference type="AlphaFoldDB" id="A0A6A6ZLW8"/>
<feature type="compositionally biased region" description="Low complexity" evidence="1">
    <location>
        <begin position="96"/>
        <end position="107"/>
    </location>
</feature>
<name>A0A6A6ZLW8_9PLEO</name>
<feature type="compositionally biased region" description="Acidic residues" evidence="1">
    <location>
        <begin position="437"/>
        <end position="446"/>
    </location>
</feature>
<feature type="compositionally biased region" description="Polar residues" evidence="1">
    <location>
        <begin position="171"/>
        <end position="181"/>
    </location>
</feature>
<feature type="compositionally biased region" description="Polar residues" evidence="1">
    <location>
        <begin position="112"/>
        <end position="127"/>
    </location>
</feature>
<feature type="region of interest" description="Disordered" evidence="1">
    <location>
        <begin position="730"/>
        <end position="763"/>
    </location>
</feature>
<dbReference type="Proteomes" id="UP000799424">
    <property type="component" value="Unassembled WGS sequence"/>
</dbReference>
<keyword evidence="3" id="KW-1185">Reference proteome</keyword>
<organism evidence="2 3">
    <name type="scientific">Ophiobolus disseminans</name>
    <dbReference type="NCBI Taxonomy" id="1469910"/>
    <lineage>
        <taxon>Eukaryota</taxon>
        <taxon>Fungi</taxon>
        <taxon>Dikarya</taxon>
        <taxon>Ascomycota</taxon>
        <taxon>Pezizomycotina</taxon>
        <taxon>Dothideomycetes</taxon>
        <taxon>Pleosporomycetidae</taxon>
        <taxon>Pleosporales</taxon>
        <taxon>Pleosporineae</taxon>
        <taxon>Phaeosphaeriaceae</taxon>
        <taxon>Ophiobolus</taxon>
    </lineage>
</organism>
<gene>
    <name evidence="2" type="ORF">CC86DRAFT_426444</name>
</gene>
<evidence type="ECO:0000256" key="1">
    <source>
        <dbReference type="SAM" id="MobiDB-lite"/>
    </source>
</evidence>
<feature type="region of interest" description="Disordered" evidence="1">
    <location>
        <begin position="59"/>
        <end position="187"/>
    </location>
</feature>
<evidence type="ECO:0000313" key="3">
    <source>
        <dbReference type="Proteomes" id="UP000799424"/>
    </source>
</evidence>
<protein>
    <submittedName>
        <fullName evidence="2">Uncharacterized protein</fullName>
    </submittedName>
</protein>
<feature type="region of interest" description="Disordered" evidence="1">
    <location>
        <begin position="346"/>
        <end position="366"/>
    </location>
</feature>
<evidence type="ECO:0000313" key="2">
    <source>
        <dbReference type="EMBL" id="KAF2821878.1"/>
    </source>
</evidence>
<feature type="region of interest" description="Disordered" evidence="1">
    <location>
        <begin position="530"/>
        <end position="689"/>
    </location>
</feature>
<feature type="compositionally biased region" description="Polar residues" evidence="1">
    <location>
        <begin position="530"/>
        <end position="550"/>
    </location>
</feature>
<dbReference type="EMBL" id="MU006236">
    <property type="protein sequence ID" value="KAF2821878.1"/>
    <property type="molecule type" value="Genomic_DNA"/>
</dbReference>
<feature type="region of interest" description="Disordered" evidence="1">
    <location>
        <begin position="257"/>
        <end position="294"/>
    </location>
</feature>